<organism evidence="2">
    <name type="scientific">Kwoniella bestiolae CBS 10118</name>
    <dbReference type="NCBI Taxonomy" id="1296100"/>
    <lineage>
        <taxon>Eukaryota</taxon>
        <taxon>Fungi</taxon>
        <taxon>Dikarya</taxon>
        <taxon>Basidiomycota</taxon>
        <taxon>Agaricomycotina</taxon>
        <taxon>Tremellomycetes</taxon>
        <taxon>Tremellales</taxon>
        <taxon>Cryptococcaceae</taxon>
        <taxon>Kwoniella</taxon>
    </lineage>
</organism>
<evidence type="ECO:0000313" key="3">
    <source>
        <dbReference type="EMBL" id="WVW85087.1"/>
    </source>
</evidence>
<dbReference type="KEGG" id="kbi:30210010"/>
<sequence length="406" mass="45934">MASQNITNGPHQYLSSSANPPRPSYWPDRLNSHTNVAQTADTVEYVPAVPPHPANEQWYRHYLPTSDRAIQTGDFGRTARTSARKRPSSALLLPRTELMNTGTARSGTRVPPRSHPQQDTRLSSPQSVFAASSPKAMIATTYPRENETPEEKELFNFTEASRSLFEADKSIAKMIVPIPQWLHDHLLHPHARSALGDVVCTLQDRDTPDEQFLINPQAMMELARRYEDGVFGTLDHKYENFLGDFRSGRRASMGLDTVGLIVERSMMRGLEQVVCTVAHSVMDRTHEDSVELTIQELLKRISRQTVIRGTEEFLRPWLNYMVKRHKVIEISEQGESTNSENKRVNTADNVQTTDGGQAWHRAASDGDCANTRAISGGSTTRRRQPSRKSKNRRINYREVPEDFDLD</sequence>
<feature type="region of interest" description="Disordered" evidence="1">
    <location>
        <begin position="98"/>
        <end position="130"/>
    </location>
</feature>
<feature type="compositionally biased region" description="Basic residues" evidence="1">
    <location>
        <begin position="380"/>
        <end position="394"/>
    </location>
</feature>
<dbReference type="EMBL" id="CP144545">
    <property type="protein sequence ID" value="WVW85087.1"/>
    <property type="molecule type" value="Genomic_DNA"/>
</dbReference>
<feature type="compositionally biased region" description="Polar residues" evidence="1">
    <location>
        <begin position="346"/>
        <end position="355"/>
    </location>
</feature>
<name>A0A1B9FZF9_9TREE</name>
<keyword evidence="4" id="KW-1185">Reference proteome</keyword>
<protein>
    <submittedName>
        <fullName evidence="2">Uncharacterized protein</fullName>
    </submittedName>
</protein>
<feature type="region of interest" description="Disordered" evidence="1">
    <location>
        <begin position="333"/>
        <end position="406"/>
    </location>
</feature>
<dbReference type="GeneID" id="30210010"/>
<dbReference type="EMBL" id="KI894022">
    <property type="protein sequence ID" value="OCF24152.1"/>
    <property type="molecule type" value="Genomic_DNA"/>
</dbReference>
<feature type="region of interest" description="Disordered" evidence="1">
    <location>
        <begin position="1"/>
        <end position="26"/>
    </location>
</feature>
<dbReference type="Proteomes" id="UP000092730">
    <property type="component" value="Chromosome 5"/>
</dbReference>
<dbReference type="AlphaFoldDB" id="A0A1B9FZF9"/>
<feature type="compositionally biased region" description="Polar residues" evidence="1">
    <location>
        <begin position="115"/>
        <end position="130"/>
    </location>
</feature>
<feature type="compositionally biased region" description="Polar residues" evidence="1">
    <location>
        <begin position="1"/>
        <end position="19"/>
    </location>
</feature>
<reference evidence="3" key="4">
    <citation type="submission" date="2024-02" db="EMBL/GenBank/DDBJ databases">
        <title>Comparative genomics of Cryptococcus and Kwoniella reveals pathogenesis evolution and contrasting modes of karyotype evolution via chromosome fusion or intercentromeric recombination.</title>
        <authorList>
            <person name="Coelho M.A."/>
            <person name="David-Palma M."/>
            <person name="Shea T."/>
            <person name="Bowers K."/>
            <person name="McGinley-Smith S."/>
            <person name="Mohammad A.W."/>
            <person name="Gnirke A."/>
            <person name="Yurkov A.M."/>
            <person name="Nowrousian M."/>
            <person name="Sun S."/>
            <person name="Cuomo C.A."/>
            <person name="Heitman J."/>
        </authorList>
    </citation>
    <scope>NUCLEOTIDE SEQUENCE</scope>
    <source>
        <strain evidence="3">CBS 10118</strain>
    </source>
</reference>
<reference evidence="2" key="3">
    <citation type="submission" date="2014-01" db="EMBL/GenBank/DDBJ databases">
        <title>Evolution of pathogenesis and genome organization in the Tremellales.</title>
        <authorList>
            <person name="Cuomo C."/>
            <person name="Litvintseva A."/>
            <person name="Heitman J."/>
            <person name="Chen Y."/>
            <person name="Sun S."/>
            <person name="Springer D."/>
            <person name="Dromer F."/>
            <person name="Young S."/>
            <person name="Zeng Q."/>
            <person name="Chapman S."/>
            <person name="Gujja S."/>
            <person name="Saif S."/>
            <person name="Birren B."/>
        </authorList>
    </citation>
    <scope>NUCLEOTIDE SEQUENCE</scope>
    <source>
        <strain evidence="2">CBS 10118</strain>
    </source>
</reference>
<dbReference type="VEuPathDB" id="FungiDB:I302_05611"/>
<evidence type="ECO:0000313" key="2">
    <source>
        <dbReference type="EMBL" id="OCF24152.1"/>
    </source>
</evidence>
<proteinExistence type="predicted"/>
<gene>
    <name evidence="2" type="ORF">I302_05611</name>
    <name evidence="3" type="ORF">I302_107123</name>
</gene>
<evidence type="ECO:0000313" key="4">
    <source>
        <dbReference type="Proteomes" id="UP000092730"/>
    </source>
</evidence>
<reference evidence="3" key="2">
    <citation type="submission" date="2013-07" db="EMBL/GenBank/DDBJ databases">
        <authorList>
            <consortium name="The Broad Institute Genome Sequencing Platform"/>
            <person name="Cuomo C."/>
            <person name="Litvintseva A."/>
            <person name="Chen Y."/>
            <person name="Heitman J."/>
            <person name="Sun S."/>
            <person name="Springer D."/>
            <person name="Dromer F."/>
            <person name="Young S.K."/>
            <person name="Zeng Q."/>
            <person name="Gargeya S."/>
            <person name="Fitzgerald M."/>
            <person name="Abouelleil A."/>
            <person name="Alvarado L."/>
            <person name="Berlin A.M."/>
            <person name="Chapman S.B."/>
            <person name="Dewar J."/>
            <person name="Goldberg J."/>
            <person name="Griggs A."/>
            <person name="Gujja S."/>
            <person name="Hansen M."/>
            <person name="Howarth C."/>
            <person name="Imamovic A."/>
            <person name="Larimer J."/>
            <person name="McCowan C."/>
            <person name="Murphy C."/>
            <person name="Pearson M."/>
            <person name="Priest M."/>
            <person name="Roberts A."/>
            <person name="Saif S."/>
            <person name="Shea T."/>
            <person name="Sykes S."/>
            <person name="Wortman J."/>
            <person name="Nusbaum C."/>
            <person name="Birren B."/>
        </authorList>
    </citation>
    <scope>NUCLEOTIDE SEQUENCE</scope>
    <source>
        <strain evidence="3">CBS 10118</strain>
    </source>
</reference>
<dbReference type="RefSeq" id="XP_019045222.1">
    <property type="nucleotide sequence ID" value="XM_019192225.1"/>
</dbReference>
<reference evidence="2" key="1">
    <citation type="submission" date="2013-07" db="EMBL/GenBank/DDBJ databases">
        <title>The Genome Sequence of Cryptococcus bestiolae CBS10118.</title>
        <authorList>
            <consortium name="The Broad Institute Genome Sequencing Platform"/>
            <person name="Cuomo C."/>
            <person name="Litvintseva A."/>
            <person name="Chen Y."/>
            <person name="Heitman J."/>
            <person name="Sun S."/>
            <person name="Springer D."/>
            <person name="Dromer F."/>
            <person name="Young S.K."/>
            <person name="Zeng Q."/>
            <person name="Gargeya S."/>
            <person name="Fitzgerald M."/>
            <person name="Abouelleil A."/>
            <person name="Alvarado L."/>
            <person name="Berlin A.M."/>
            <person name="Chapman S.B."/>
            <person name="Dewar J."/>
            <person name="Goldberg J."/>
            <person name="Griggs A."/>
            <person name="Gujja S."/>
            <person name="Hansen M."/>
            <person name="Howarth C."/>
            <person name="Imamovic A."/>
            <person name="Larimer J."/>
            <person name="McCowan C."/>
            <person name="Murphy C."/>
            <person name="Pearson M."/>
            <person name="Priest M."/>
            <person name="Roberts A."/>
            <person name="Saif S."/>
            <person name="Shea T."/>
            <person name="Sykes S."/>
            <person name="Wortman J."/>
            <person name="Nusbaum C."/>
            <person name="Birren B."/>
        </authorList>
    </citation>
    <scope>NUCLEOTIDE SEQUENCE [LARGE SCALE GENOMIC DNA]</scope>
    <source>
        <strain evidence="2">CBS 10118</strain>
    </source>
</reference>
<accession>A0A1B9FZF9</accession>
<evidence type="ECO:0000256" key="1">
    <source>
        <dbReference type="SAM" id="MobiDB-lite"/>
    </source>
</evidence>